<dbReference type="AlphaFoldDB" id="A0A8S3W031"/>
<accession>A0A8S3W031</accession>
<evidence type="ECO:0000313" key="2">
    <source>
        <dbReference type="Proteomes" id="UP000691718"/>
    </source>
</evidence>
<reference evidence="1" key="1">
    <citation type="submission" date="2021-04" db="EMBL/GenBank/DDBJ databases">
        <authorList>
            <person name="Tunstrom K."/>
        </authorList>
    </citation>
    <scope>NUCLEOTIDE SEQUENCE</scope>
</reference>
<dbReference type="OrthoDB" id="6884645at2759"/>
<proteinExistence type="predicted"/>
<evidence type="ECO:0000313" key="1">
    <source>
        <dbReference type="EMBL" id="CAG4932255.1"/>
    </source>
</evidence>
<organism evidence="1 2">
    <name type="scientific">Parnassius apollo</name>
    <name type="common">Apollo butterfly</name>
    <name type="synonym">Papilio apollo</name>
    <dbReference type="NCBI Taxonomy" id="110799"/>
    <lineage>
        <taxon>Eukaryota</taxon>
        <taxon>Metazoa</taxon>
        <taxon>Ecdysozoa</taxon>
        <taxon>Arthropoda</taxon>
        <taxon>Hexapoda</taxon>
        <taxon>Insecta</taxon>
        <taxon>Pterygota</taxon>
        <taxon>Neoptera</taxon>
        <taxon>Endopterygota</taxon>
        <taxon>Lepidoptera</taxon>
        <taxon>Glossata</taxon>
        <taxon>Ditrysia</taxon>
        <taxon>Papilionoidea</taxon>
        <taxon>Papilionidae</taxon>
        <taxon>Parnassiinae</taxon>
        <taxon>Parnassini</taxon>
        <taxon>Parnassius</taxon>
        <taxon>Parnassius</taxon>
    </lineage>
</organism>
<keyword evidence="2" id="KW-1185">Reference proteome</keyword>
<sequence length="100" mass="11696">MRREIGELKSSCEFNSENIINCEFRKTDLESKIPNMKQISNMNKTTHFGKDKSIIVNFINRYIKEEFVAAARSKKFMTAKDIGFVGNEQRLYVNDHLTPF</sequence>
<gene>
    <name evidence="1" type="ORF">PAPOLLO_LOCUS536</name>
</gene>
<dbReference type="Proteomes" id="UP000691718">
    <property type="component" value="Unassembled WGS sequence"/>
</dbReference>
<comment type="caution">
    <text evidence="1">The sequence shown here is derived from an EMBL/GenBank/DDBJ whole genome shotgun (WGS) entry which is preliminary data.</text>
</comment>
<protein>
    <submittedName>
        <fullName evidence="1">(apollo) hypothetical protein</fullName>
    </submittedName>
</protein>
<name>A0A8S3W031_PARAO</name>
<dbReference type="EMBL" id="CAJQZP010000008">
    <property type="protein sequence ID" value="CAG4932255.1"/>
    <property type="molecule type" value="Genomic_DNA"/>
</dbReference>